<accession>A0AAF5DIT9</accession>
<dbReference type="Proteomes" id="UP000035681">
    <property type="component" value="Unplaced"/>
</dbReference>
<protein>
    <submittedName>
        <fullName evidence="2 3">Uncharacterized protein</fullName>
    </submittedName>
</protein>
<dbReference type="AlphaFoldDB" id="A0AAF5DIT9"/>
<evidence type="ECO:0000313" key="2">
    <source>
        <dbReference type="WBParaSite" id="TCONS_00011982.p1"/>
    </source>
</evidence>
<proteinExistence type="predicted"/>
<organism evidence="1 3">
    <name type="scientific">Strongyloides stercoralis</name>
    <name type="common">Threadworm</name>
    <dbReference type="NCBI Taxonomy" id="6248"/>
    <lineage>
        <taxon>Eukaryota</taxon>
        <taxon>Metazoa</taxon>
        <taxon>Ecdysozoa</taxon>
        <taxon>Nematoda</taxon>
        <taxon>Chromadorea</taxon>
        <taxon>Rhabditida</taxon>
        <taxon>Tylenchina</taxon>
        <taxon>Panagrolaimomorpha</taxon>
        <taxon>Strongyloidoidea</taxon>
        <taxon>Strongyloididae</taxon>
        <taxon>Strongyloides</taxon>
    </lineage>
</organism>
<name>A0AAF5DIT9_STRER</name>
<evidence type="ECO:0000313" key="1">
    <source>
        <dbReference type="Proteomes" id="UP000035681"/>
    </source>
</evidence>
<sequence length="133" mass="15581">MNSTVIKSESDREQFKRDLVKQKIRENFCSIKETFKKYKCRDIEEVFKNRSERGENEMEEEEGFKEIKDSESLSEHLKNVLMPDFIEGIKNKYHLDDIIEIIEGVDVPKSTLPGQPETTKFGSILSKLKVSYN</sequence>
<dbReference type="WBParaSite" id="TCONS_00011982.p1">
    <property type="protein sequence ID" value="TCONS_00011982.p1"/>
    <property type="gene ID" value="XLOC_007162"/>
</dbReference>
<reference evidence="2 3" key="1">
    <citation type="submission" date="2024-02" db="UniProtKB">
        <authorList>
            <consortium name="WormBaseParasite"/>
        </authorList>
    </citation>
    <scope>IDENTIFICATION</scope>
</reference>
<keyword evidence="1" id="KW-1185">Reference proteome</keyword>
<evidence type="ECO:0000313" key="3">
    <source>
        <dbReference type="WBParaSite" id="TCONS_00013370.p1"/>
    </source>
</evidence>
<dbReference type="WBParaSite" id="TCONS_00013370.p1">
    <property type="protein sequence ID" value="TCONS_00013370.p1"/>
    <property type="gene ID" value="XLOC_009245"/>
</dbReference>